<sequence length="95" mass="10704">MSLIGIDPAETADALENHGEFAGAELMREMDSRLTEKQAEVTRLRQIISHLMTNPLDQREATYWTSDIDGQTGIVEIVDEANDRTTIRIIDTTEK</sequence>
<proteinExistence type="predicted"/>
<evidence type="ECO:0000313" key="1">
    <source>
        <dbReference type="EMBL" id="AFH75218.1"/>
    </source>
</evidence>
<accession>I0CEK5</accession>
<dbReference type="AlphaFoldDB" id="I0CEK5"/>
<dbReference type="EMBL" id="JQ340175">
    <property type="protein sequence ID" value="AFH75218.1"/>
    <property type="molecule type" value="Genomic_DNA"/>
</dbReference>
<dbReference type="RefSeq" id="WP_015061032.1">
    <property type="nucleotide sequence ID" value="NC_019307.1"/>
</dbReference>
<reference evidence="1" key="1">
    <citation type="submission" date="2011-12" db="EMBL/GenBank/DDBJ databases">
        <title>Complete nucleotide sequence of Streptomyces circular plasmid pCQ4.</title>
        <authorList>
            <person name="Cheng Q."/>
            <person name="Tian X."/>
            <person name="Qin Z."/>
        </authorList>
    </citation>
    <scope>NUCLEOTIDE SEQUENCE</scope>
    <source>
        <strain evidence="1">W75</strain>
        <plasmid evidence="1">pCQ4</plasmid>
    </source>
</reference>
<organism evidence="1">
    <name type="scientific">Streptomyces sp. W75</name>
    <dbReference type="NCBI Taxonomy" id="1170711"/>
    <lineage>
        <taxon>Bacteria</taxon>
        <taxon>Bacillati</taxon>
        <taxon>Actinomycetota</taxon>
        <taxon>Actinomycetes</taxon>
        <taxon>Kitasatosporales</taxon>
        <taxon>Streptomycetaceae</taxon>
        <taxon>Streptomyces</taxon>
    </lineage>
</organism>
<geneLocation type="plasmid" evidence="1">
    <name>pCQ4</name>
</geneLocation>
<name>I0CEK5_9ACTN</name>
<gene>
    <name evidence="1" type="ORF">pCQ4.93c</name>
</gene>
<protein>
    <submittedName>
        <fullName evidence="1">Uncharacterized protein</fullName>
    </submittedName>
</protein>
<keyword evidence="1" id="KW-0614">Plasmid</keyword>